<organism evidence="3 4">
    <name type="scientific">Paraflavitalea soli</name>
    <dbReference type="NCBI Taxonomy" id="2315862"/>
    <lineage>
        <taxon>Bacteria</taxon>
        <taxon>Pseudomonadati</taxon>
        <taxon>Bacteroidota</taxon>
        <taxon>Chitinophagia</taxon>
        <taxon>Chitinophagales</taxon>
        <taxon>Chitinophagaceae</taxon>
        <taxon>Paraflavitalea</taxon>
    </lineage>
</organism>
<protein>
    <submittedName>
        <fullName evidence="3">DUF1080 domain-containing protein</fullName>
    </submittedName>
</protein>
<evidence type="ECO:0000256" key="1">
    <source>
        <dbReference type="SAM" id="SignalP"/>
    </source>
</evidence>
<name>A0A3B7MUV6_9BACT</name>
<feature type="chain" id="PRO_5017592759" evidence="1">
    <location>
        <begin position="17"/>
        <end position="245"/>
    </location>
</feature>
<keyword evidence="4" id="KW-1185">Reference proteome</keyword>
<dbReference type="GO" id="GO:0016787">
    <property type="term" value="F:hydrolase activity"/>
    <property type="evidence" value="ECO:0007669"/>
    <property type="project" value="InterPro"/>
</dbReference>
<dbReference type="EMBL" id="CP032157">
    <property type="protein sequence ID" value="AXY76796.1"/>
    <property type="molecule type" value="Genomic_DNA"/>
</dbReference>
<dbReference type="RefSeq" id="WP_119052673.1">
    <property type="nucleotide sequence ID" value="NZ_CP032157.1"/>
</dbReference>
<dbReference type="OrthoDB" id="659240at2"/>
<dbReference type="InterPro" id="IPR010496">
    <property type="entry name" value="AL/BT2_dom"/>
</dbReference>
<feature type="signal peptide" evidence="1">
    <location>
        <begin position="1"/>
        <end position="16"/>
    </location>
</feature>
<accession>A0A3B7MUV6</accession>
<dbReference type="Proteomes" id="UP000263900">
    <property type="component" value="Chromosome"/>
</dbReference>
<dbReference type="KEGG" id="pseg:D3H65_23600"/>
<proteinExistence type="predicted"/>
<gene>
    <name evidence="3" type="ORF">D3H65_23600</name>
</gene>
<dbReference type="AlphaFoldDB" id="A0A3B7MUV6"/>
<evidence type="ECO:0000259" key="2">
    <source>
        <dbReference type="Pfam" id="PF06439"/>
    </source>
</evidence>
<dbReference type="Gene3D" id="2.60.120.560">
    <property type="entry name" value="Exo-inulinase, domain 1"/>
    <property type="match status" value="1"/>
</dbReference>
<dbReference type="PROSITE" id="PS51257">
    <property type="entry name" value="PROKAR_LIPOPROTEIN"/>
    <property type="match status" value="1"/>
</dbReference>
<evidence type="ECO:0000313" key="3">
    <source>
        <dbReference type="EMBL" id="AXY76796.1"/>
    </source>
</evidence>
<feature type="domain" description="3-keto-alpha-glucoside-1,2-lyase/3-keto-2-hydroxy-glucal hydratase" evidence="2">
    <location>
        <begin position="40"/>
        <end position="243"/>
    </location>
</feature>
<keyword evidence="1" id="KW-0732">Signal</keyword>
<sequence>MLKRFCLLLLVSGAIACSSSKNTTSTPSLNTLTKAEKKDGWKLLFDGTTKAGWHIFNNRTDGSAWKVEDGALYYDPAARGPKGEGSGELITTDSFENFHLKVEWKLTEGGNSGIIFLAREDLKYKYAYITGPEMQIIDNDKHPDAKNIKHRAGDLYDFITATPENVRPIGEWNQVEIVLNKGKLDLYQNGAKIVSTTMWDDNWAAMKAQSKFKNTPDFSAFHKGHIVLQDHGNKVFFRNIKVKEL</sequence>
<dbReference type="Pfam" id="PF06439">
    <property type="entry name" value="3keto-disac_hyd"/>
    <property type="match status" value="1"/>
</dbReference>
<reference evidence="3 4" key="1">
    <citation type="submission" date="2018-09" db="EMBL/GenBank/DDBJ databases">
        <title>Genome sequencing of strain 6GH32-13.</title>
        <authorList>
            <person name="Weon H.-Y."/>
            <person name="Heo J."/>
            <person name="Kwon S.-W."/>
        </authorList>
    </citation>
    <scope>NUCLEOTIDE SEQUENCE [LARGE SCALE GENOMIC DNA]</scope>
    <source>
        <strain evidence="3 4">5GH32-13</strain>
    </source>
</reference>
<evidence type="ECO:0000313" key="4">
    <source>
        <dbReference type="Proteomes" id="UP000263900"/>
    </source>
</evidence>